<dbReference type="Proteomes" id="UP001177260">
    <property type="component" value="Unassembled WGS sequence"/>
</dbReference>
<keyword evidence="2" id="KW-1185">Reference proteome</keyword>
<dbReference type="EMBL" id="JAOPJF010000170">
    <property type="protein sequence ID" value="KAK1138297.1"/>
    <property type="molecule type" value="Genomic_DNA"/>
</dbReference>
<proteinExistence type="predicted"/>
<name>A0ACC3ALL7_9EURO</name>
<evidence type="ECO:0000313" key="2">
    <source>
        <dbReference type="Proteomes" id="UP001177260"/>
    </source>
</evidence>
<reference evidence="1 2" key="1">
    <citation type="journal article" date="2023" name="ACS Omega">
        <title>Identification of the Neoaspergillic Acid Biosynthesis Gene Cluster by Establishing an In Vitro CRISPR-Ribonucleoprotein Genetic System in Aspergillus melleus.</title>
        <authorList>
            <person name="Yuan B."/>
            <person name="Grau M.F."/>
            <person name="Murata R.M."/>
            <person name="Torok T."/>
            <person name="Venkateswaran K."/>
            <person name="Stajich J.E."/>
            <person name="Wang C.C.C."/>
        </authorList>
    </citation>
    <scope>NUCLEOTIDE SEQUENCE [LARGE SCALE GENOMIC DNA]</scope>
    <source>
        <strain evidence="1 2">IMV 1140</strain>
    </source>
</reference>
<comment type="caution">
    <text evidence="1">The sequence shown here is derived from an EMBL/GenBank/DDBJ whole genome shotgun (WGS) entry which is preliminary data.</text>
</comment>
<gene>
    <name evidence="1" type="ORF">N8T08_003035</name>
</gene>
<protein>
    <submittedName>
        <fullName evidence="1">Uncharacterized protein</fullName>
    </submittedName>
</protein>
<organism evidence="1 2">
    <name type="scientific">Aspergillus melleus</name>
    <dbReference type="NCBI Taxonomy" id="138277"/>
    <lineage>
        <taxon>Eukaryota</taxon>
        <taxon>Fungi</taxon>
        <taxon>Dikarya</taxon>
        <taxon>Ascomycota</taxon>
        <taxon>Pezizomycotina</taxon>
        <taxon>Eurotiomycetes</taxon>
        <taxon>Eurotiomycetidae</taxon>
        <taxon>Eurotiales</taxon>
        <taxon>Aspergillaceae</taxon>
        <taxon>Aspergillus</taxon>
        <taxon>Aspergillus subgen. Circumdati</taxon>
    </lineage>
</organism>
<accession>A0ACC3ALL7</accession>
<evidence type="ECO:0000313" key="1">
    <source>
        <dbReference type="EMBL" id="KAK1138297.1"/>
    </source>
</evidence>
<sequence length="97" mass="11077">MGLDALILRDLALHNRPQTTPIVTSTPTILPRVYRQLRDQKFADVISFRRFGVVPFNFMIASNPSAALGPGGLLSLFFFCNQVIMTDERCYDLWIMR</sequence>